<dbReference type="Proteomes" id="UP000298030">
    <property type="component" value="Unassembled WGS sequence"/>
</dbReference>
<keyword evidence="1" id="KW-0732">Signal</keyword>
<organism evidence="2 3">
    <name type="scientific">Coprinellus micaceus</name>
    <name type="common">Glistening ink-cap mushroom</name>
    <name type="synonym">Coprinus micaceus</name>
    <dbReference type="NCBI Taxonomy" id="71717"/>
    <lineage>
        <taxon>Eukaryota</taxon>
        <taxon>Fungi</taxon>
        <taxon>Dikarya</taxon>
        <taxon>Basidiomycota</taxon>
        <taxon>Agaricomycotina</taxon>
        <taxon>Agaricomycetes</taxon>
        <taxon>Agaricomycetidae</taxon>
        <taxon>Agaricales</taxon>
        <taxon>Agaricineae</taxon>
        <taxon>Psathyrellaceae</taxon>
        <taxon>Coprinellus</taxon>
    </lineage>
</organism>
<dbReference type="OrthoDB" id="3234968at2759"/>
<evidence type="ECO:0000313" key="2">
    <source>
        <dbReference type="EMBL" id="TEB32142.1"/>
    </source>
</evidence>
<protein>
    <submittedName>
        <fullName evidence="2">Uncharacterized protein</fullName>
    </submittedName>
</protein>
<feature type="chain" id="PRO_5021499643" evidence="1">
    <location>
        <begin position="23"/>
        <end position="104"/>
    </location>
</feature>
<sequence>MFSLKSLFFLQILLLAVWGQTAHRVDDDDAQITYTPLTSWHRNEESNPHDEGGFHMVTDDATATATFSFTGVCEEFKKQGDRHSKVLPFQELGSSSTRRCGQTR</sequence>
<dbReference type="EMBL" id="QPFP01000016">
    <property type="protein sequence ID" value="TEB32142.1"/>
    <property type="molecule type" value="Genomic_DNA"/>
</dbReference>
<evidence type="ECO:0000256" key="1">
    <source>
        <dbReference type="SAM" id="SignalP"/>
    </source>
</evidence>
<accession>A0A4Y7TF03</accession>
<keyword evidence="3" id="KW-1185">Reference proteome</keyword>
<name>A0A4Y7TF03_COPMI</name>
<evidence type="ECO:0000313" key="3">
    <source>
        <dbReference type="Proteomes" id="UP000298030"/>
    </source>
</evidence>
<proteinExistence type="predicted"/>
<gene>
    <name evidence="2" type="ORF">FA13DRAFT_1731881</name>
</gene>
<comment type="caution">
    <text evidence="2">The sequence shown here is derived from an EMBL/GenBank/DDBJ whole genome shotgun (WGS) entry which is preliminary data.</text>
</comment>
<reference evidence="2 3" key="1">
    <citation type="journal article" date="2019" name="Nat. Ecol. Evol.">
        <title>Megaphylogeny resolves global patterns of mushroom evolution.</title>
        <authorList>
            <person name="Varga T."/>
            <person name="Krizsan K."/>
            <person name="Foldi C."/>
            <person name="Dima B."/>
            <person name="Sanchez-Garcia M."/>
            <person name="Sanchez-Ramirez S."/>
            <person name="Szollosi G.J."/>
            <person name="Szarkandi J.G."/>
            <person name="Papp V."/>
            <person name="Albert L."/>
            <person name="Andreopoulos W."/>
            <person name="Angelini C."/>
            <person name="Antonin V."/>
            <person name="Barry K.W."/>
            <person name="Bougher N.L."/>
            <person name="Buchanan P."/>
            <person name="Buyck B."/>
            <person name="Bense V."/>
            <person name="Catcheside P."/>
            <person name="Chovatia M."/>
            <person name="Cooper J."/>
            <person name="Damon W."/>
            <person name="Desjardin D."/>
            <person name="Finy P."/>
            <person name="Geml J."/>
            <person name="Haridas S."/>
            <person name="Hughes K."/>
            <person name="Justo A."/>
            <person name="Karasinski D."/>
            <person name="Kautmanova I."/>
            <person name="Kiss B."/>
            <person name="Kocsube S."/>
            <person name="Kotiranta H."/>
            <person name="LaButti K.M."/>
            <person name="Lechner B.E."/>
            <person name="Liimatainen K."/>
            <person name="Lipzen A."/>
            <person name="Lukacs Z."/>
            <person name="Mihaltcheva S."/>
            <person name="Morgado L.N."/>
            <person name="Niskanen T."/>
            <person name="Noordeloos M.E."/>
            <person name="Ohm R.A."/>
            <person name="Ortiz-Santana B."/>
            <person name="Ovrebo C."/>
            <person name="Racz N."/>
            <person name="Riley R."/>
            <person name="Savchenko A."/>
            <person name="Shiryaev A."/>
            <person name="Soop K."/>
            <person name="Spirin V."/>
            <person name="Szebenyi C."/>
            <person name="Tomsovsky M."/>
            <person name="Tulloss R.E."/>
            <person name="Uehling J."/>
            <person name="Grigoriev I.V."/>
            <person name="Vagvolgyi C."/>
            <person name="Papp T."/>
            <person name="Martin F.M."/>
            <person name="Miettinen O."/>
            <person name="Hibbett D.S."/>
            <person name="Nagy L.G."/>
        </authorList>
    </citation>
    <scope>NUCLEOTIDE SEQUENCE [LARGE SCALE GENOMIC DNA]</scope>
    <source>
        <strain evidence="2 3">FP101781</strain>
    </source>
</reference>
<dbReference type="AlphaFoldDB" id="A0A4Y7TF03"/>
<feature type="signal peptide" evidence="1">
    <location>
        <begin position="1"/>
        <end position="22"/>
    </location>
</feature>